<evidence type="ECO:0000313" key="3">
    <source>
        <dbReference type="Proteomes" id="UP001363151"/>
    </source>
</evidence>
<keyword evidence="3" id="KW-1185">Reference proteome</keyword>
<sequence>MVRNGDILCIDSGEGRSRKARVSPDGTRRYTESVSTTPNFVPNESELVFFSDNTFTLRRDALFRSEPSFLLRGALDTPMNVHLGECPRFEPFSASTCFDAMKDRADLVEMKTGRKESHAFFDTFMDVSEVKGADGSWHSDLRNRITDEYINWTAHEIVAYATFLRATRIVYKPYGQVAFDNLHRIIAAVTRIQNEGM</sequence>
<comment type="caution">
    <text evidence="2">The sequence shown here is derived from an EMBL/GenBank/DDBJ whole genome shotgun (WGS) entry which is preliminary data.</text>
</comment>
<protein>
    <recommendedName>
        <fullName evidence="4">Decapping nuclease</fullName>
    </recommendedName>
</protein>
<dbReference type="EMBL" id="JBBJCI010000081">
    <property type="protein sequence ID" value="KAK7249212.1"/>
    <property type="molecule type" value="Genomic_DNA"/>
</dbReference>
<name>A0ABR1G852_AURAN</name>
<evidence type="ECO:0000256" key="1">
    <source>
        <dbReference type="SAM" id="MobiDB-lite"/>
    </source>
</evidence>
<evidence type="ECO:0008006" key="4">
    <source>
        <dbReference type="Google" id="ProtNLM"/>
    </source>
</evidence>
<gene>
    <name evidence="2" type="ORF">SO694_00046113</name>
</gene>
<feature type="region of interest" description="Disordered" evidence="1">
    <location>
        <begin position="17"/>
        <end position="36"/>
    </location>
</feature>
<reference evidence="2 3" key="1">
    <citation type="submission" date="2024-03" db="EMBL/GenBank/DDBJ databases">
        <title>Aureococcus anophagefferens CCMP1851 and Kratosvirus quantuckense: Draft genome of a second virus-susceptible host strain in the model system.</title>
        <authorList>
            <person name="Chase E."/>
            <person name="Truchon A.R."/>
            <person name="Schepens W."/>
            <person name="Wilhelm S.W."/>
        </authorList>
    </citation>
    <scope>NUCLEOTIDE SEQUENCE [LARGE SCALE GENOMIC DNA]</scope>
    <source>
        <strain evidence="2 3">CCMP1851</strain>
    </source>
</reference>
<accession>A0ABR1G852</accession>
<dbReference type="Proteomes" id="UP001363151">
    <property type="component" value="Unassembled WGS sequence"/>
</dbReference>
<evidence type="ECO:0000313" key="2">
    <source>
        <dbReference type="EMBL" id="KAK7249212.1"/>
    </source>
</evidence>
<proteinExistence type="predicted"/>
<organism evidence="2 3">
    <name type="scientific">Aureococcus anophagefferens</name>
    <name type="common">Harmful bloom alga</name>
    <dbReference type="NCBI Taxonomy" id="44056"/>
    <lineage>
        <taxon>Eukaryota</taxon>
        <taxon>Sar</taxon>
        <taxon>Stramenopiles</taxon>
        <taxon>Ochrophyta</taxon>
        <taxon>Pelagophyceae</taxon>
        <taxon>Pelagomonadales</taxon>
        <taxon>Pelagomonadaceae</taxon>
        <taxon>Aureococcus</taxon>
    </lineage>
</organism>